<comment type="cofactor">
    <cofactor evidence="1">
        <name>Cu(2+)</name>
        <dbReference type="ChEBI" id="CHEBI:29036"/>
    </cofactor>
</comment>
<evidence type="ECO:0000256" key="4">
    <source>
        <dbReference type="ARBA" id="ARBA00023157"/>
    </source>
</evidence>
<dbReference type="PANTHER" id="PTHR33353:SF34">
    <property type="entry name" value="ENDO-BETA-1,4-GLUCANASE D"/>
    <property type="match status" value="1"/>
</dbReference>
<evidence type="ECO:0000313" key="7">
    <source>
        <dbReference type="EMBL" id="KAL1306470.1"/>
    </source>
</evidence>
<keyword evidence="5" id="KW-0732">Signal</keyword>
<feature type="signal peptide" evidence="5">
    <location>
        <begin position="1"/>
        <end position="20"/>
    </location>
</feature>
<feature type="domain" description="Auxiliary Activity family 9 catalytic" evidence="6">
    <location>
        <begin position="21"/>
        <end position="235"/>
    </location>
</feature>
<dbReference type="InterPro" id="IPR049892">
    <property type="entry name" value="AA9"/>
</dbReference>
<dbReference type="InterPro" id="IPR005103">
    <property type="entry name" value="AA9_LPMO"/>
</dbReference>
<name>A0ABR3PK86_9PEZI</name>
<dbReference type="RefSeq" id="XP_069202742.1">
    <property type="nucleotide sequence ID" value="XM_069344916.1"/>
</dbReference>
<evidence type="ECO:0000256" key="3">
    <source>
        <dbReference type="ARBA" id="ARBA00022525"/>
    </source>
</evidence>
<accession>A0ABR3PK86</accession>
<evidence type="ECO:0000313" key="8">
    <source>
        <dbReference type="Proteomes" id="UP001562354"/>
    </source>
</evidence>
<gene>
    <name evidence="7" type="ORF">AAFC00_005168</name>
</gene>
<organism evidence="7 8">
    <name type="scientific">Neodothiora populina</name>
    <dbReference type="NCBI Taxonomy" id="2781224"/>
    <lineage>
        <taxon>Eukaryota</taxon>
        <taxon>Fungi</taxon>
        <taxon>Dikarya</taxon>
        <taxon>Ascomycota</taxon>
        <taxon>Pezizomycotina</taxon>
        <taxon>Dothideomycetes</taxon>
        <taxon>Dothideomycetidae</taxon>
        <taxon>Dothideales</taxon>
        <taxon>Dothioraceae</taxon>
        <taxon>Neodothiora</taxon>
    </lineage>
</organism>
<keyword evidence="3" id="KW-0964">Secreted</keyword>
<evidence type="ECO:0000256" key="1">
    <source>
        <dbReference type="ARBA" id="ARBA00001973"/>
    </source>
</evidence>
<evidence type="ECO:0000259" key="6">
    <source>
        <dbReference type="Pfam" id="PF03443"/>
    </source>
</evidence>
<evidence type="ECO:0000256" key="2">
    <source>
        <dbReference type="ARBA" id="ARBA00004613"/>
    </source>
</evidence>
<comment type="caution">
    <text evidence="7">The sequence shown here is derived from an EMBL/GenBank/DDBJ whole genome shotgun (WGS) entry which is preliminary data.</text>
</comment>
<keyword evidence="4" id="KW-1015">Disulfide bond</keyword>
<dbReference type="Gene3D" id="2.70.50.70">
    <property type="match status" value="1"/>
</dbReference>
<dbReference type="Proteomes" id="UP001562354">
    <property type="component" value="Unassembled WGS sequence"/>
</dbReference>
<dbReference type="PANTHER" id="PTHR33353">
    <property type="entry name" value="PUTATIVE (AFU_ORTHOLOGUE AFUA_1G12560)-RELATED"/>
    <property type="match status" value="1"/>
</dbReference>
<keyword evidence="8" id="KW-1185">Reference proteome</keyword>
<reference evidence="7 8" key="1">
    <citation type="submission" date="2024-07" db="EMBL/GenBank/DDBJ databases">
        <title>Draft sequence of the Neodothiora populina.</title>
        <authorList>
            <person name="Drown D.D."/>
            <person name="Schuette U.S."/>
            <person name="Buechlein A.B."/>
            <person name="Rusch D.R."/>
            <person name="Winton L.W."/>
            <person name="Adams G.A."/>
        </authorList>
    </citation>
    <scope>NUCLEOTIDE SEQUENCE [LARGE SCALE GENOMIC DNA]</scope>
    <source>
        <strain evidence="7 8">CPC 39397</strain>
    </source>
</reference>
<dbReference type="CDD" id="cd21175">
    <property type="entry name" value="LPMO_AA9"/>
    <property type="match status" value="1"/>
</dbReference>
<comment type="subcellular location">
    <subcellularLocation>
        <location evidence="2">Secreted</location>
    </subcellularLocation>
</comment>
<protein>
    <recommendedName>
        <fullName evidence="6">Auxiliary Activity family 9 catalytic domain-containing protein</fullName>
    </recommendedName>
</protein>
<evidence type="ECO:0000256" key="5">
    <source>
        <dbReference type="SAM" id="SignalP"/>
    </source>
</evidence>
<sequence>MSSILSTVALLGSLAASVNAHGYVQGIVAADKYYTGYSPSFQYQNPPPTVIGWSDPLDQDNGYVSDYSSPDINCHKSATPGGTHATVNGGDKVTFQWTTWPESHHGPVITYLAKCADKCEDADKTALKWFKIDEAGLINDDNVPGTWASDNLISNNQSYTVTIPSSIASGNYVARHEIIALHSAGQSGGAQNYPQCINLAVTSTGSDEPEGVVGTSLYKTTDPGILVNIYQSLSSYVIPGPTLYKGASSGGAATSAPASSAAATSTSSSSPASSAAVTSAAVTSAPANTYVASSTNDVVSETATDVVYATTAVTVTGSAPSATAPLASLASNLPSGALTSAISTGVPSATATGVATPKKPLPEGTTLQDLLDWVSYLFAQEKTPSSKAKRSHARAFRV</sequence>
<proteinExistence type="predicted"/>
<dbReference type="Pfam" id="PF03443">
    <property type="entry name" value="AA9"/>
    <property type="match status" value="1"/>
</dbReference>
<feature type="chain" id="PRO_5047011636" description="Auxiliary Activity family 9 catalytic domain-containing protein" evidence="5">
    <location>
        <begin position="21"/>
        <end position="398"/>
    </location>
</feature>
<dbReference type="EMBL" id="JBFMKM010000004">
    <property type="protein sequence ID" value="KAL1306470.1"/>
    <property type="molecule type" value="Genomic_DNA"/>
</dbReference>
<dbReference type="GeneID" id="95978867"/>